<dbReference type="InterPro" id="IPR036737">
    <property type="entry name" value="OmpA-like_sf"/>
</dbReference>
<dbReference type="GO" id="GO:0009279">
    <property type="term" value="C:cell outer membrane"/>
    <property type="evidence" value="ECO:0007669"/>
    <property type="project" value="UniProtKB-SubCell"/>
</dbReference>
<dbReference type="InterPro" id="IPR006690">
    <property type="entry name" value="OMPA-like_CS"/>
</dbReference>
<dbReference type="InterPro" id="IPR006664">
    <property type="entry name" value="OMP_bac"/>
</dbReference>
<reference evidence="11" key="1">
    <citation type="submission" date="2016-01" db="EMBL/GenBank/DDBJ databases">
        <authorList>
            <person name="Husnik F."/>
        </authorList>
    </citation>
    <scope>NUCLEOTIDE SEQUENCE [LARGE SCALE GENOMIC DNA]</scope>
</reference>
<comment type="function">
    <text evidence="8">Part of the Tol-Pal system, which plays a role in outer membrane invagination during cell division and is important for maintaining outer membrane integrity.</text>
</comment>
<dbReference type="EMBL" id="LN999832">
    <property type="protein sequence ID" value="CUX96356.1"/>
    <property type="molecule type" value="Genomic_DNA"/>
</dbReference>
<evidence type="ECO:0000256" key="3">
    <source>
        <dbReference type="ARBA" id="ARBA00023136"/>
    </source>
</evidence>
<comment type="subunit">
    <text evidence="8">The Tol-Pal system is composed of five core proteins: the inner membrane proteins TolA, TolQ and TolR, the periplasmic protein TolB and the outer membrane protein Pal. They form a network linking the inner and outer membranes and the peptidoglycan layer.</text>
</comment>
<gene>
    <name evidence="8 10" type="primary">pal</name>
    <name evidence="10" type="ORF">FVIR_GE00521</name>
</gene>
<evidence type="ECO:0000256" key="1">
    <source>
        <dbReference type="ARBA" id="ARBA00022618"/>
    </source>
</evidence>
<dbReference type="CDD" id="cd07185">
    <property type="entry name" value="OmpA_C-like"/>
    <property type="match status" value="1"/>
</dbReference>
<keyword evidence="4 8" id="KW-0564">Palmitate</keyword>
<evidence type="ECO:0000256" key="7">
    <source>
        <dbReference type="ARBA" id="ARBA00023306"/>
    </source>
</evidence>
<protein>
    <recommendedName>
        <fullName evidence="8">Peptidoglycan-associated lipoprotein</fullName>
        <shortName evidence="8">PAL</shortName>
    </recommendedName>
</protein>
<dbReference type="RefSeq" id="WP_067498599.1">
    <property type="nucleotide sequence ID" value="NZ_LN999832.1"/>
</dbReference>
<evidence type="ECO:0000256" key="6">
    <source>
        <dbReference type="ARBA" id="ARBA00023288"/>
    </source>
</evidence>
<evidence type="ECO:0000313" key="11">
    <source>
        <dbReference type="Proteomes" id="UP000095665"/>
    </source>
</evidence>
<evidence type="ECO:0000256" key="5">
    <source>
        <dbReference type="ARBA" id="ARBA00023237"/>
    </source>
</evidence>
<keyword evidence="3 8" id="KW-0472">Membrane</keyword>
<dbReference type="KEGG" id="ged:FVIR_GE00521"/>
<dbReference type="Proteomes" id="UP000095665">
    <property type="component" value="Chromosome I"/>
</dbReference>
<keyword evidence="6 8" id="KW-0449">Lipoprotein</keyword>
<dbReference type="AlphaFoldDB" id="A0A143WRC9"/>
<evidence type="ECO:0000313" key="10">
    <source>
        <dbReference type="EMBL" id="CUX96356.1"/>
    </source>
</evidence>
<organism evidence="10 11">
    <name type="scientific">Candidatus Gullanella endobia</name>
    <dbReference type="NCBI Taxonomy" id="1070130"/>
    <lineage>
        <taxon>Bacteria</taxon>
        <taxon>Pseudomonadati</taxon>
        <taxon>Pseudomonadota</taxon>
        <taxon>Gammaproteobacteria</taxon>
        <taxon>Enterobacterales</taxon>
        <taxon>Enterobacteriaceae</taxon>
        <taxon>Candidatus Gullanella</taxon>
    </lineage>
</organism>
<dbReference type="PROSITE" id="PS51123">
    <property type="entry name" value="OMPA_2"/>
    <property type="match status" value="1"/>
</dbReference>
<dbReference type="Pfam" id="PF00691">
    <property type="entry name" value="OmpA"/>
    <property type="match status" value="1"/>
</dbReference>
<dbReference type="InterPro" id="IPR006665">
    <property type="entry name" value="OmpA-like"/>
</dbReference>
<dbReference type="PROSITE" id="PS51257">
    <property type="entry name" value="PROKAR_LIPOPROTEIN"/>
    <property type="match status" value="1"/>
</dbReference>
<evidence type="ECO:0000259" key="9">
    <source>
        <dbReference type="PROSITE" id="PS51123"/>
    </source>
</evidence>
<proteinExistence type="inferred from homology"/>
<dbReference type="Gene3D" id="3.30.1330.60">
    <property type="entry name" value="OmpA-like domain"/>
    <property type="match status" value="1"/>
</dbReference>
<dbReference type="NCBIfam" id="TIGR02802">
    <property type="entry name" value="Pal_lipo"/>
    <property type="match status" value="1"/>
</dbReference>
<dbReference type="PANTHER" id="PTHR30329:SF21">
    <property type="entry name" value="LIPOPROTEIN YIAD-RELATED"/>
    <property type="match status" value="1"/>
</dbReference>
<dbReference type="InterPro" id="IPR014169">
    <property type="entry name" value="Pal_lipo_C"/>
</dbReference>
<sequence>MKLNKIMKGLILTIPIVVITACSFYKNANNSNEAAIIDNTSNNINISSHSVHSDNQARLQIQDLHCNNIIYFNLNEHNIRSEFVHVLDIHANFLCNNPKNKVIIEGHTDALGTPEYNIALGERRANAVKMYLHNKGVSTDQIDVISYGKEKPAVLGHNKLAYAKNRRTVLIY</sequence>
<dbReference type="PROSITE" id="PS01068">
    <property type="entry name" value="OMPA_1"/>
    <property type="match status" value="1"/>
</dbReference>
<dbReference type="STRING" id="1070130.FVIR_GE00521"/>
<dbReference type="PRINTS" id="PR01021">
    <property type="entry name" value="OMPADOMAIN"/>
</dbReference>
<dbReference type="HAMAP" id="MF_02204">
    <property type="entry name" value="Pal"/>
    <property type="match status" value="1"/>
</dbReference>
<keyword evidence="2 8" id="KW-0732">Signal</keyword>
<comment type="subcellular location">
    <subcellularLocation>
        <location evidence="8">Cell outer membrane</location>
        <topology evidence="8">Lipid-anchor</topology>
    </subcellularLocation>
</comment>
<dbReference type="SUPFAM" id="SSF103088">
    <property type="entry name" value="OmpA-like"/>
    <property type="match status" value="1"/>
</dbReference>
<dbReference type="InterPro" id="IPR050330">
    <property type="entry name" value="Bact_OuterMem_StrucFunc"/>
</dbReference>
<dbReference type="PATRIC" id="fig|1070130.3.peg.871"/>
<keyword evidence="5 8" id="KW-0998">Cell outer membrane</keyword>
<dbReference type="PANTHER" id="PTHR30329">
    <property type="entry name" value="STATOR ELEMENT OF FLAGELLAR MOTOR COMPLEX"/>
    <property type="match status" value="1"/>
</dbReference>
<keyword evidence="1 8" id="KW-0132">Cell division</keyword>
<keyword evidence="7 8" id="KW-0131">Cell cycle</keyword>
<accession>A0A143WRC9</accession>
<comment type="similarity">
    <text evidence="8">Belongs to the Pal lipoprotein family.</text>
</comment>
<keyword evidence="11" id="KW-1185">Reference proteome</keyword>
<dbReference type="InterPro" id="IPR039001">
    <property type="entry name" value="Pal"/>
</dbReference>
<name>A0A143WRC9_9ENTR</name>
<evidence type="ECO:0000256" key="8">
    <source>
        <dbReference type="HAMAP-Rule" id="MF_02204"/>
    </source>
</evidence>
<dbReference type="OrthoDB" id="9809164at2"/>
<dbReference type="GO" id="GO:0051301">
    <property type="term" value="P:cell division"/>
    <property type="evidence" value="ECO:0007669"/>
    <property type="project" value="UniProtKB-UniRule"/>
</dbReference>
<feature type="domain" description="OmpA-like" evidence="9">
    <location>
        <begin position="59"/>
        <end position="172"/>
    </location>
</feature>
<evidence type="ECO:0000256" key="4">
    <source>
        <dbReference type="ARBA" id="ARBA00023139"/>
    </source>
</evidence>
<evidence type="ECO:0000256" key="2">
    <source>
        <dbReference type="ARBA" id="ARBA00022729"/>
    </source>
</evidence>